<reference evidence="2 3" key="1">
    <citation type="submission" date="2017-09" db="EMBL/GenBank/DDBJ databases">
        <title>Large-scale bioinformatics analysis of Bacillus genomes uncovers conserved roles of natural products in bacterial physiology.</title>
        <authorList>
            <consortium name="Agbiome Team Llc"/>
            <person name="Bleich R.M."/>
            <person name="Grubbs K.J."/>
            <person name="Santa Maria K.C."/>
            <person name="Allen S.E."/>
            <person name="Farag S."/>
            <person name="Shank E.A."/>
            <person name="Bowers A."/>
        </authorList>
    </citation>
    <scope>NUCLEOTIDE SEQUENCE [LARGE SCALE GENOMIC DNA]</scope>
    <source>
        <strain evidence="2 3">AFS025165</strain>
    </source>
</reference>
<dbReference type="EMBL" id="NTQT01000028">
    <property type="protein sequence ID" value="PFC71289.1"/>
    <property type="molecule type" value="Genomic_DNA"/>
</dbReference>
<dbReference type="Proteomes" id="UP000220226">
    <property type="component" value="Unassembled WGS sequence"/>
</dbReference>
<keyword evidence="1" id="KW-1133">Transmembrane helix</keyword>
<keyword evidence="1" id="KW-0812">Transmembrane</keyword>
<keyword evidence="1" id="KW-0472">Membrane</keyword>
<feature type="transmembrane region" description="Helical" evidence="1">
    <location>
        <begin position="12"/>
        <end position="30"/>
    </location>
</feature>
<evidence type="ECO:0000313" key="2">
    <source>
        <dbReference type="EMBL" id="PFC71289.1"/>
    </source>
</evidence>
<evidence type="ECO:0000256" key="1">
    <source>
        <dbReference type="SAM" id="Phobius"/>
    </source>
</evidence>
<protein>
    <submittedName>
        <fullName evidence="2">Uncharacterized protein</fullName>
    </submittedName>
</protein>
<organism evidence="2 3">
    <name type="scientific">Bacillus cereus</name>
    <dbReference type="NCBI Taxonomy" id="1396"/>
    <lineage>
        <taxon>Bacteria</taxon>
        <taxon>Bacillati</taxon>
        <taxon>Bacillota</taxon>
        <taxon>Bacilli</taxon>
        <taxon>Bacillales</taxon>
        <taxon>Bacillaceae</taxon>
        <taxon>Bacillus</taxon>
        <taxon>Bacillus cereus group</taxon>
    </lineage>
</organism>
<comment type="caution">
    <text evidence="2">The sequence shown here is derived from an EMBL/GenBank/DDBJ whole genome shotgun (WGS) entry which is preliminary data.</text>
</comment>
<name>A0A0G8ER44_BACCE</name>
<evidence type="ECO:0000313" key="3">
    <source>
        <dbReference type="Proteomes" id="UP000220226"/>
    </source>
</evidence>
<gene>
    <name evidence="2" type="ORF">CN290_23125</name>
</gene>
<sequence>MYSHKQKEINSIHYLYNCVILLLGITRNISLNEKDGI</sequence>
<dbReference type="AlphaFoldDB" id="A0A0G8ER44"/>
<accession>A0A0G8ER44</accession>
<proteinExistence type="predicted"/>